<dbReference type="Pfam" id="PF05225">
    <property type="entry name" value="HTH_psq"/>
    <property type="match status" value="1"/>
</dbReference>
<keyword evidence="3" id="KW-0539">Nucleus</keyword>
<dbReference type="SUPFAM" id="SSF46689">
    <property type="entry name" value="Homeodomain-like"/>
    <property type="match status" value="1"/>
</dbReference>
<comment type="subcellular location">
    <subcellularLocation>
        <location evidence="1">Nucleus</location>
    </subcellularLocation>
</comment>
<dbReference type="Pfam" id="PF03221">
    <property type="entry name" value="HTH_Tnp_Tc5"/>
    <property type="match status" value="1"/>
</dbReference>
<comment type="caution">
    <text evidence="5">The sequence shown here is derived from an EMBL/GenBank/DDBJ whole genome shotgun (WGS) entry which is preliminary data.</text>
</comment>
<evidence type="ECO:0000256" key="2">
    <source>
        <dbReference type="ARBA" id="ARBA00023125"/>
    </source>
</evidence>
<dbReference type="EMBL" id="JABFTP020000103">
    <property type="protein sequence ID" value="KAL3277197.1"/>
    <property type="molecule type" value="Genomic_DNA"/>
</dbReference>
<protein>
    <recommendedName>
        <fullName evidence="4">HTH CENPB-type domain-containing protein</fullName>
    </recommendedName>
</protein>
<sequence>MVRTHKRKTNGGEWSQEKMKEAVNKVQNKELTLRKAAEIFAVPYTSLQRRVNLSRGIVKRRGEQPALDENAETKLADRLLHLASRDFGITPKAVRKYAFEFAERQNIKHKFDKSSGIAGQDWFHRFMQRNKKLTIRRVCH</sequence>
<evidence type="ECO:0000256" key="1">
    <source>
        <dbReference type="ARBA" id="ARBA00004123"/>
    </source>
</evidence>
<dbReference type="InterPro" id="IPR007889">
    <property type="entry name" value="HTH_Psq"/>
</dbReference>
<dbReference type="InterPro" id="IPR009057">
    <property type="entry name" value="Homeodomain-like_sf"/>
</dbReference>
<accession>A0ABD2NFR8</accession>
<dbReference type="Proteomes" id="UP001516400">
    <property type="component" value="Unassembled WGS sequence"/>
</dbReference>
<name>A0ABD2NFR8_9CUCU</name>
<evidence type="ECO:0000313" key="5">
    <source>
        <dbReference type="EMBL" id="KAL3277197.1"/>
    </source>
</evidence>
<evidence type="ECO:0000256" key="3">
    <source>
        <dbReference type="ARBA" id="ARBA00023242"/>
    </source>
</evidence>
<feature type="domain" description="HTH CENPB-type" evidence="4">
    <location>
        <begin position="59"/>
        <end position="136"/>
    </location>
</feature>
<dbReference type="GO" id="GO:0005634">
    <property type="term" value="C:nucleus"/>
    <property type="evidence" value="ECO:0007669"/>
    <property type="project" value="UniProtKB-SubCell"/>
</dbReference>
<evidence type="ECO:0000259" key="4">
    <source>
        <dbReference type="PROSITE" id="PS51253"/>
    </source>
</evidence>
<gene>
    <name evidence="5" type="ORF">HHI36_012548</name>
</gene>
<reference evidence="5 6" key="1">
    <citation type="journal article" date="2021" name="BMC Biol.">
        <title>Horizontally acquired antibacterial genes associated with adaptive radiation of ladybird beetles.</title>
        <authorList>
            <person name="Li H.S."/>
            <person name="Tang X.F."/>
            <person name="Huang Y.H."/>
            <person name="Xu Z.Y."/>
            <person name="Chen M.L."/>
            <person name="Du X.Y."/>
            <person name="Qiu B.Y."/>
            <person name="Chen P.T."/>
            <person name="Zhang W."/>
            <person name="Slipinski A."/>
            <person name="Escalona H.E."/>
            <person name="Waterhouse R.M."/>
            <person name="Zwick A."/>
            <person name="Pang H."/>
        </authorList>
    </citation>
    <scope>NUCLEOTIDE SEQUENCE [LARGE SCALE GENOMIC DNA]</scope>
    <source>
        <strain evidence="5">SYSU2018</strain>
    </source>
</reference>
<dbReference type="InterPro" id="IPR006600">
    <property type="entry name" value="HTH_CenpB_DNA-bd_dom"/>
</dbReference>
<organism evidence="5 6">
    <name type="scientific">Cryptolaemus montrouzieri</name>
    <dbReference type="NCBI Taxonomy" id="559131"/>
    <lineage>
        <taxon>Eukaryota</taxon>
        <taxon>Metazoa</taxon>
        <taxon>Ecdysozoa</taxon>
        <taxon>Arthropoda</taxon>
        <taxon>Hexapoda</taxon>
        <taxon>Insecta</taxon>
        <taxon>Pterygota</taxon>
        <taxon>Neoptera</taxon>
        <taxon>Endopterygota</taxon>
        <taxon>Coleoptera</taxon>
        <taxon>Polyphaga</taxon>
        <taxon>Cucujiformia</taxon>
        <taxon>Coccinelloidea</taxon>
        <taxon>Coccinellidae</taxon>
        <taxon>Scymninae</taxon>
        <taxon>Scymnini</taxon>
        <taxon>Cryptolaemus</taxon>
    </lineage>
</organism>
<dbReference type="AlphaFoldDB" id="A0ABD2NFR8"/>
<proteinExistence type="predicted"/>
<dbReference type="Gene3D" id="1.10.10.60">
    <property type="entry name" value="Homeodomain-like"/>
    <property type="match status" value="1"/>
</dbReference>
<keyword evidence="2" id="KW-0238">DNA-binding</keyword>
<dbReference type="PROSITE" id="PS51253">
    <property type="entry name" value="HTH_CENPB"/>
    <property type="match status" value="1"/>
</dbReference>
<dbReference type="GO" id="GO:0003677">
    <property type="term" value="F:DNA binding"/>
    <property type="evidence" value="ECO:0007669"/>
    <property type="project" value="UniProtKB-KW"/>
</dbReference>
<keyword evidence="6" id="KW-1185">Reference proteome</keyword>
<evidence type="ECO:0000313" key="6">
    <source>
        <dbReference type="Proteomes" id="UP001516400"/>
    </source>
</evidence>